<evidence type="ECO:0000313" key="19">
    <source>
        <dbReference type="Proteomes" id="UP001165267"/>
    </source>
</evidence>
<comment type="cofactor">
    <cofactor evidence="1">
        <name>heme</name>
        <dbReference type="ChEBI" id="CHEBI:30413"/>
    </cofactor>
</comment>
<dbReference type="PANTHER" id="PTHR38689:SF1">
    <property type="entry name" value="SUCCINATE DEHYDROGENASE HYDROPHOBIC MEMBRANE ANCHOR SUBUNIT"/>
    <property type="match status" value="1"/>
</dbReference>
<evidence type="ECO:0000256" key="9">
    <source>
        <dbReference type="ARBA" id="ARBA00022532"/>
    </source>
</evidence>
<dbReference type="RefSeq" id="WP_257512910.1">
    <property type="nucleotide sequence ID" value="NZ_JANKHG010000026.1"/>
</dbReference>
<dbReference type="InterPro" id="IPR000701">
    <property type="entry name" value="SuccDH_FuR_B_TM-su"/>
</dbReference>
<evidence type="ECO:0000256" key="5">
    <source>
        <dbReference type="ARBA" id="ARBA00019425"/>
    </source>
</evidence>
<keyword evidence="6" id="KW-0813">Transport</keyword>
<evidence type="ECO:0000256" key="12">
    <source>
        <dbReference type="ARBA" id="ARBA00022723"/>
    </source>
</evidence>
<evidence type="ECO:0000256" key="8">
    <source>
        <dbReference type="ARBA" id="ARBA00022519"/>
    </source>
</evidence>
<feature type="transmembrane region" description="Helical" evidence="17">
    <location>
        <begin position="27"/>
        <end position="45"/>
    </location>
</feature>
<evidence type="ECO:0000256" key="14">
    <source>
        <dbReference type="ARBA" id="ARBA00022989"/>
    </source>
</evidence>
<evidence type="ECO:0000256" key="11">
    <source>
        <dbReference type="ARBA" id="ARBA00022692"/>
    </source>
</evidence>
<keyword evidence="13" id="KW-0249">Electron transport</keyword>
<dbReference type="EMBL" id="JANKHG010000026">
    <property type="protein sequence ID" value="MCR2747531.1"/>
    <property type="molecule type" value="Genomic_DNA"/>
</dbReference>
<comment type="caution">
    <text evidence="18">The sequence shown here is derived from an EMBL/GenBank/DDBJ whole genome shotgun (WGS) entry which is preliminary data.</text>
</comment>
<keyword evidence="8" id="KW-0997">Cell inner membrane</keyword>
<dbReference type="NCBIfam" id="TIGR02968">
    <property type="entry name" value="succ_dehyd_anc"/>
    <property type="match status" value="1"/>
</dbReference>
<comment type="subcellular location">
    <subcellularLocation>
        <location evidence="3">Cell inner membrane</location>
        <topology evidence="3">Multi-pass membrane protein</topology>
    </subcellularLocation>
</comment>
<keyword evidence="12" id="KW-0479">Metal-binding</keyword>
<dbReference type="PIRSF" id="PIRSF000169">
    <property type="entry name" value="SDH_D"/>
    <property type="match status" value="1"/>
</dbReference>
<feature type="transmembrane region" description="Helical" evidence="17">
    <location>
        <begin position="102"/>
        <end position="120"/>
    </location>
</feature>
<dbReference type="Proteomes" id="UP001165267">
    <property type="component" value="Unassembled WGS sequence"/>
</dbReference>
<evidence type="ECO:0000256" key="16">
    <source>
        <dbReference type="ARBA" id="ARBA00023136"/>
    </source>
</evidence>
<keyword evidence="11 17" id="KW-0812">Transmembrane</keyword>
<comment type="function">
    <text evidence="2">Membrane-anchoring subunit of succinate dehydrogenase (SDH).</text>
</comment>
<evidence type="ECO:0000256" key="10">
    <source>
        <dbReference type="ARBA" id="ARBA00022617"/>
    </source>
</evidence>
<organism evidence="18 19">
    <name type="scientific">Limnobacter parvus</name>
    <dbReference type="NCBI Taxonomy" id="2939690"/>
    <lineage>
        <taxon>Bacteria</taxon>
        <taxon>Pseudomonadati</taxon>
        <taxon>Pseudomonadota</taxon>
        <taxon>Betaproteobacteria</taxon>
        <taxon>Burkholderiales</taxon>
        <taxon>Burkholderiaceae</taxon>
        <taxon>Limnobacter</taxon>
    </lineage>
</organism>
<evidence type="ECO:0000256" key="3">
    <source>
        <dbReference type="ARBA" id="ARBA00004429"/>
    </source>
</evidence>
<feature type="transmembrane region" description="Helical" evidence="17">
    <location>
        <begin position="57"/>
        <end position="81"/>
    </location>
</feature>
<sequence length="126" mass="14165">MMGNNIGSKRLVVGAHYGLKEWVAQRITAVIMSLYTIGLFLAVLFTPDIDYVKWVGFFNFTVLSFPLGKILALLAFLSLCYHAYIGIRDIWMDYVKPTGIRLGLQVFTALWLLGAAGYAADILWRV</sequence>
<dbReference type="SUPFAM" id="SSF81343">
    <property type="entry name" value="Fumarate reductase respiratory complex transmembrane subunits"/>
    <property type="match status" value="1"/>
</dbReference>
<evidence type="ECO:0000256" key="6">
    <source>
        <dbReference type="ARBA" id="ARBA00022448"/>
    </source>
</evidence>
<accession>A0ABT1XJQ6</accession>
<evidence type="ECO:0000256" key="2">
    <source>
        <dbReference type="ARBA" id="ARBA00004050"/>
    </source>
</evidence>
<keyword evidence="19" id="KW-1185">Reference proteome</keyword>
<dbReference type="Gene3D" id="1.20.1300.10">
    <property type="entry name" value="Fumarate reductase/succinate dehydrogenase, transmembrane subunit"/>
    <property type="match status" value="1"/>
</dbReference>
<protein>
    <recommendedName>
        <fullName evidence="5">Succinate dehydrogenase hydrophobic membrane anchor subunit</fullName>
    </recommendedName>
</protein>
<dbReference type="InterPro" id="IPR034804">
    <property type="entry name" value="SQR/QFR_C/D"/>
</dbReference>
<reference evidence="18" key="1">
    <citation type="submission" date="2022-07" db="EMBL/GenBank/DDBJ databases">
        <authorList>
            <person name="Xamxidin M."/>
        </authorList>
    </citation>
    <scope>NUCLEOTIDE SEQUENCE</scope>
    <source>
        <strain evidence="18">YS8-69</strain>
    </source>
</reference>
<evidence type="ECO:0000256" key="13">
    <source>
        <dbReference type="ARBA" id="ARBA00022982"/>
    </source>
</evidence>
<keyword evidence="10" id="KW-0349">Heme</keyword>
<evidence type="ECO:0000256" key="1">
    <source>
        <dbReference type="ARBA" id="ARBA00001971"/>
    </source>
</evidence>
<evidence type="ECO:0000256" key="7">
    <source>
        <dbReference type="ARBA" id="ARBA00022475"/>
    </source>
</evidence>
<evidence type="ECO:0000256" key="4">
    <source>
        <dbReference type="ARBA" id="ARBA00005163"/>
    </source>
</evidence>
<proteinExistence type="predicted"/>
<dbReference type="Pfam" id="PF01127">
    <property type="entry name" value="Sdh_cyt"/>
    <property type="match status" value="1"/>
</dbReference>
<dbReference type="CDD" id="cd03494">
    <property type="entry name" value="SQR_TypeC_SdhD"/>
    <property type="match status" value="1"/>
</dbReference>
<evidence type="ECO:0000256" key="17">
    <source>
        <dbReference type="SAM" id="Phobius"/>
    </source>
</evidence>
<keyword evidence="15" id="KW-0408">Iron</keyword>
<keyword evidence="14 17" id="KW-1133">Transmembrane helix</keyword>
<name>A0ABT1XJQ6_9BURK</name>
<keyword evidence="16 17" id="KW-0472">Membrane</keyword>
<gene>
    <name evidence="18" type="primary">sdhD</name>
    <name evidence="18" type="ORF">NSP04_12820</name>
</gene>
<evidence type="ECO:0000313" key="18">
    <source>
        <dbReference type="EMBL" id="MCR2747531.1"/>
    </source>
</evidence>
<comment type="pathway">
    <text evidence="4">Carbohydrate metabolism; tricarboxylic acid cycle.</text>
</comment>
<evidence type="ECO:0000256" key="15">
    <source>
        <dbReference type="ARBA" id="ARBA00023004"/>
    </source>
</evidence>
<dbReference type="PANTHER" id="PTHR38689">
    <property type="entry name" value="SUCCINATE DEHYDROGENASE HYDROPHOBIC MEMBRANE ANCHOR SUBUNIT"/>
    <property type="match status" value="1"/>
</dbReference>
<dbReference type="InterPro" id="IPR014312">
    <property type="entry name" value="Succ_DH_anchor"/>
</dbReference>
<keyword evidence="7" id="KW-1003">Cell membrane</keyword>
<keyword evidence="9" id="KW-0816">Tricarboxylic acid cycle</keyword>